<protein>
    <submittedName>
        <fullName evidence="3">CoA-transferase family III protein</fullName>
    </submittedName>
</protein>
<dbReference type="Proteomes" id="UP000018679">
    <property type="component" value="Unassembled WGS sequence"/>
</dbReference>
<feature type="compositionally biased region" description="Basic residues" evidence="2">
    <location>
        <begin position="19"/>
        <end position="38"/>
    </location>
</feature>
<dbReference type="InterPro" id="IPR050483">
    <property type="entry name" value="CoA-transferase_III_domain"/>
</dbReference>
<evidence type="ECO:0000313" key="3">
    <source>
        <dbReference type="EMBL" id="ETH30285.1"/>
    </source>
</evidence>
<evidence type="ECO:0000313" key="4">
    <source>
        <dbReference type="Proteomes" id="UP000018679"/>
    </source>
</evidence>
<dbReference type="SUPFAM" id="SSF89796">
    <property type="entry name" value="CoA-transferase family III (CaiB/BaiF)"/>
    <property type="match status" value="1"/>
</dbReference>
<gene>
    <name evidence="3" type="ORF">L566_3143</name>
</gene>
<comment type="caution">
    <text evidence="3">The sequence shown here is derived from an EMBL/GenBank/DDBJ whole genome shotgun (WGS) entry which is preliminary data.</text>
</comment>
<organism evidence="3 4">
    <name type="scientific">Bordetella pertussis CHLA-26</name>
    <dbReference type="NCBI Taxonomy" id="1331284"/>
    <lineage>
        <taxon>Bacteria</taxon>
        <taxon>Pseudomonadati</taxon>
        <taxon>Pseudomonadota</taxon>
        <taxon>Betaproteobacteria</taxon>
        <taxon>Burkholderiales</taxon>
        <taxon>Alcaligenaceae</taxon>
        <taxon>Bordetella</taxon>
    </lineage>
</organism>
<name>A0AAI9NE96_BORPT</name>
<dbReference type="PANTHER" id="PTHR48207:SF4">
    <property type="entry name" value="BLL6097 PROTEIN"/>
    <property type="match status" value="1"/>
</dbReference>
<keyword evidence="1" id="KW-0808">Transferase</keyword>
<proteinExistence type="predicted"/>
<sequence length="450" mass="48943">MPRMFAKNILGRSRDARRQYRKAHGRAPRARRSGAWRRRRMSGPLEGVRILDVTTVLMGPYATQILGDLGADVIKVEPPAGDNVRGIGPGRHADMGGIFLHANRSKRSIALDLKNPAGREALLKVAATCDVLVYNVRPQAMARLGLSYAEVAQANPSILYVGMYGYDQRGPYAARAAYDDLIQGAVGIPSLSVEAGSDIPRYAPSAMVDRIVGISAANAVTAGLYHRARTGQGQAIDVPMFETMAHLILGDHMMGQTFEPPLGPPGYPRILNADRRPYATRNGHICVLLYADKHWKAFFELIGQPGRDAADPRFRDIGTRTQHIHAIYRLVSDAIASRTTEEWLAAFEAADIPAMPVHTMASLLRDPHLEAIGFFGMVDHPSEGAVRMMAVPSRWSGTPPQPRGHAPRLGEHSVDVLKEAGYDDEAIAALVRNGAAIAAARQLPEGTDHD</sequence>
<dbReference type="GO" id="GO:0008410">
    <property type="term" value="F:CoA-transferase activity"/>
    <property type="evidence" value="ECO:0007669"/>
    <property type="project" value="TreeGrafter"/>
</dbReference>
<dbReference type="Pfam" id="PF02515">
    <property type="entry name" value="CoA_transf_3"/>
    <property type="match status" value="1"/>
</dbReference>
<accession>A0AAI9NE96</accession>
<dbReference type="EMBL" id="AXSB02000030">
    <property type="protein sequence ID" value="ETH30285.1"/>
    <property type="molecule type" value="Genomic_DNA"/>
</dbReference>
<reference evidence="3 4" key="1">
    <citation type="journal article" date="2013" name="Genome Announc.">
        <title>Genome Sequences of 28 Bordetella pertussis U.S. Outbreak Strains Dating from 2010 to 2012.</title>
        <authorList>
            <person name="Harvill E.T."/>
            <person name="Goodfield L.L."/>
            <person name="Ivanov Y."/>
            <person name="Meyer J.A."/>
            <person name="Newth C."/>
            <person name="Cassiday P."/>
            <person name="Tondella M.L."/>
            <person name="Liao P."/>
            <person name="Zimmerman J."/>
            <person name="Meert K."/>
            <person name="Wessel D."/>
            <person name="Berger J."/>
            <person name="Dean J.M."/>
            <person name="Holubkov R."/>
            <person name="Burr J."/>
            <person name="Liu T."/>
            <person name="Brinkac L."/>
            <person name="Kim M."/>
            <person name="Losada L."/>
        </authorList>
    </citation>
    <scope>NUCLEOTIDE SEQUENCE [LARGE SCALE GENOMIC DNA]</scope>
    <source>
        <strain evidence="3 4">CHLA-26</strain>
    </source>
</reference>
<dbReference type="Gene3D" id="3.40.50.10540">
    <property type="entry name" value="Crotonobetainyl-coa:carnitine coa-transferase, domain 1"/>
    <property type="match status" value="1"/>
</dbReference>
<dbReference type="InterPro" id="IPR044855">
    <property type="entry name" value="CoA-Trfase_III_dom3_sf"/>
</dbReference>
<dbReference type="Gene3D" id="3.30.1540.10">
    <property type="entry name" value="formyl-coa transferase, domain 3"/>
    <property type="match status" value="1"/>
</dbReference>
<dbReference type="PANTHER" id="PTHR48207">
    <property type="entry name" value="SUCCINATE--HYDROXYMETHYLGLUTARATE COA-TRANSFERASE"/>
    <property type="match status" value="1"/>
</dbReference>
<dbReference type="InterPro" id="IPR003673">
    <property type="entry name" value="CoA-Trfase_fam_III"/>
</dbReference>
<dbReference type="InterPro" id="IPR023606">
    <property type="entry name" value="CoA-Trfase_III_dom_1_sf"/>
</dbReference>
<evidence type="ECO:0000256" key="2">
    <source>
        <dbReference type="SAM" id="MobiDB-lite"/>
    </source>
</evidence>
<evidence type="ECO:0000256" key="1">
    <source>
        <dbReference type="ARBA" id="ARBA00022679"/>
    </source>
</evidence>
<feature type="region of interest" description="Disordered" evidence="2">
    <location>
        <begin position="15"/>
        <end position="38"/>
    </location>
</feature>
<dbReference type="AlphaFoldDB" id="A0AAI9NE96"/>